<dbReference type="AlphaFoldDB" id="I2GG86"/>
<sequence length="167" mass="18094">MKINRLIYRSIIAILFIGVWTGLAGCSAEEEEVTPTDSDGVVSFKVNGKTYSGGATSLGDADYFYIWCVASINDNDGYSLQIELDEPKVGTFTPAKNYLRVSIASLKGTIANPKIQEYELPTNGSGSITLSQHDTKGFAEGTFSFTGVSDTGQRLQVTDGKFKIDLR</sequence>
<keyword evidence="2" id="KW-1185">Reference proteome</keyword>
<dbReference type="EMBL" id="CAIT01000006">
    <property type="protein sequence ID" value="CCH52911.1"/>
    <property type="molecule type" value="Genomic_DNA"/>
</dbReference>
<evidence type="ECO:0000313" key="2">
    <source>
        <dbReference type="Proteomes" id="UP000009309"/>
    </source>
</evidence>
<dbReference type="Proteomes" id="UP000009309">
    <property type="component" value="Unassembled WGS sequence"/>
</dbReference>
<evidence type="ECO:0000313" key="1">
    <source>
        <dbReference type="EMBL" id="CCH52911.1"/>
    </source>
</evidence>
<dbReference type="RefSeq" id="WP_009281495.1">
    <property type="nucleotide sequence ID" value="NZ_CAIT01000006.1"/>
</dbReference>
<dbReference type="OrthoDB" id="881763at2"/>
<proteinExistence type="predicted"/>
<name>I2GG86_9BACT</name>
<reference evidence="1 2" key="1">
    <citation type="journal article" date="2012" name="J. Bacteriol.">
        <title>Genome Sequence of the Filamentous Bacterium Fibrisoma limi BUZ 3T.</title>
        <authorList>
            <person name="Filippini M."/>
            <person name="Qi W."/>
            <person name="Jaenicke S."/>
            <person name="Goesmann A."/>
            <person name="Smits T.H."/>
            <person name="Bagheri H.C."/>
        </authorList>
    </citation>
    <scope>NUCLEOTIDE SEQUENCE [LARGE SCALE GENOMIC DNA]</scope>
    <source>
        <strain evidence="2">BUZ 3T</strain>
    </source>
</reference>
<accession>I2GG86</accession>
<organism evidence="1 2">
    <name type="scientific">Fibrisoma limi BUZ 3</name>
    <dbReference type="NCBI Taxonomy" id="1185876"/>
    <lineage>
        <taxon>Bacteria</taxon>
        <taxon>Pseudomonadati</taxon>
        <taxon>Bacteroidota</taxon>
        <taxon>Cytophagia</taxon>
        <taxon>Cytophagales</taxon>
        <taxon>Spirosomataceae</taxon>
        <taxon>Fibrisoma</taxon>
    </lineage>
</organism>
<evidence type="ECO:0008006" key="3">
    <source>
        <dbReference type="Google" id="ProtNLM"/>
    </source>
</evidence>
<dbReference type="PROSITE" id="PS51257">
    <property type="entry name" value="PROKAR_LIPOPROTEIN"/>
    <property type="match status" value="1"/>
</dbReference>
<gene>
    <name evidence="1" type="ORF">BN8_01952</name>
</gene>
<comment type="caution">
    <text evidence="1">The sequence shown here is derived from an EMBL/GenBank/DDBJ whole genome shotgun (WGS) entry which is preliminary data.</text>
</comment>
<dbReference type="STRING" id="1185876.BN8_01952"/>
<protein>
    <recommendedName>
        <fullName evidence="3">Lipoprotein</fullName>
    </recommendedName>
</protein>